<keyword evidence="3 15" id="KW-0716">Sensory transduction</keyword>
<dbReference type="GO" id="GO:0009881">
    <property type="term" value="F:photoreceptor activity"/>
    <property type="evidence" value="ECO:0007669"/>
    <property type="project" value="UniProtKB-KW"/>
</dbReference>
<keyword evidence="7 15" id="KW-0157">Chromophore</keyword>
<keyword evidence="9 15" id="KW-0472">Membrane</keyword>
<evidence type="ECO:0000256" key="10">
    <source>
        <dbReference type="ARBA" id="ARBA00023139"/>
    </source>
</evidence>
<feature type="transmembrane region" description="Helical" evidence="15">
    <location>
        <begin position="130"/>
        <end position="151"/>
    </location>
</feature>
<feature type="transmembrane region" description="Helical" evidence="15">
    <location>
        <begin position="172"/>
        <end position="192"/>
    </location>
</feature>
<dbReference type="PROSITE" id="PS50262">
    <property type="entry name" value="G_PROTEIN_RECEP_F1_2"/>
    <property type="match status" value="1"/>
</dbReference>
<dbReference type="SUPFAM" id="SSF81321">
    <property type="entry name" value="Family A G protein-coupled receptor-like"/>
    <property type="match status" value="1"/>
</dbReference>
<keyword evidence="4 15" id="KW-0812">Transmembrane</keyword>
<keyword evidence="5 15" id="KW-0681">Retinal protein</keyword>
<keyword evidence="12 15" id="KW-0675">Receptor</keyword>
<accession>A0A5K8CI78</accession>
<sequence length="420" mass="47541">MSVQSFANLGNKLLENATFNNESLTKSVWHWDPEFESIVHPYWRTFDMVPEVYHYLVGVYISIVGISGVLGNLLVLYIFASAKSLRTPPNMFIMSLAIGDLTFSAVNGFPLLTISSFNTRWAWGKLTCEIYGFIGGLFGFISINTMALISLDRYFVIAQPFQTMKSLTIKRAIIMLVFVWLYSLIWSTPPFFGYGNYVPEGFQTSCTFDYLTQSKGNIIFNIGMYIGNFIIPVGIIIFCYYQIVKAVRVHELEMLKMAQKMNASHPTSMKTGAKKADVQAAKISVIIVFLYMLSWTPYAIIALMALTGRRDHLNPYTAELPVLFAKTSAMYNPFIYAINHPKFRIQLEKKFPCLICCCPPKPKERDTTSAASATKPSKYQSERESSMSQLDPEDDKQVVETTKNQTTSGHTNEAYESEQK</sequence>
<evidence type="ECO:0000256" key="16">
    <source>
        <dbReference type="SAM" id="MobiDB-lite"/>
    </source>
</evidence>
<protein>
    <submittedName>
        <fullName evidence="18">Rhabdomeric opsin</fullName>
    </submittedName>
</protein>
<dbReference type="InterPro" id="IPR027430">
    <property type="entry name" value="Retinal_BS"/>
</dbReference>
<dbReference type="InterPro" id="IPR050125">
    <property type="entry name" value="GPCR_opsins"/>
</dbReference>
<comment type="caution">
    <text evidence="15">Lacks conserved residue(s) required for the propagation of feature annotation.</text>
</comment>
<proteinExistence type="evidence at transcript level"/>
<keyword evidence="10" id="KW-0564">Palmitate</keyword>
<dbReference type="InterPro" id="IPR001760">
    <property type="entry name" value="Opsin"/>
</dbReference>
<reference evidence="18" key="1">
    <citation type="journal article" date="2019" name="Elife">
        <title>Extraocular, rod-like photoreceptors in a flatworm express xenopsin photopigment.</title>
        <authorList>
            <person name="Rawlinson K.A."/>
            <person name="Lapraz F."/>
            <person name="Ballister E.R."/>
            <person name="Terasaki M."/>
            <person name="Rodgers J."/>
            <person name="McDowell R.J."/>
            <person name="Girstmair J."/>
            <person name="Criswell K.E."/>
            <person name="Boldogkoi M."/>
            <person name="Simpson F."/>
            <person name="Goulding D."/>
            <person name="Cormie C."/>
            <person name="Hall B."/>
            <person name="Lucas R.J."/>
            <person name="Telford M.J."/>
        </authorList>
    </citation>
    <scope>NUCLEOTIDE SEQUENCE</scope>
</reference>
<dbReference type="Pfam" id="PF00001">
    <property type="entry name" value="7tm_1"/>
    <property type="match status" value="1"/>
</dbReference>
<keyword evidence="13 15" id="KW-0807">Transducer</keyword>
<keyword evidence="6 15" id="KW-1133">Transmembrane helix</keyword>
<dbReference type="OrthoDB" id="9996086at2759"/>
<feature type="transmembrane region" description="Helical" evidence="15">
    <location>
        <begin position="52"/>
        <end position="79"/>
    </location>
</feature>
<feature type="domain" description="G-protein coupled receptors family 1 profile" evidence="17">
    <location>
        <begin position="71"/>
        <end position="336"/>
    </location>
</feature>
<dbReference type="SMART" id="SM01381">
    <property type="entry name" value="7TM_GPCR_Srsx"/>
    <property type="match status" value="1"/>
</dbReference>
<dbReference type="PRINTS" id="PR00238">
    <property type="entry name" value="OPSIN"/>
</dbReference>
<evidence type="ECO:0000256" key="8">
    <source>
        <dbReference type="ARBA" id="ARBA00023040"/>
    </source>
</evidence>
<feature type="transmembrane region" description="Helical" evidence="15">
    <location>
        <begin position="91"/>
        <end position="110"/>
    </location>
</feature>
<comment type="similarity">
    <text evidence="15">Belongs to the G-protein coupled receptor 1 family. Opsin subfamily.</text>
</comment>
<dbReference type="GO" id="GO:0007601">
    <property type="term" value="P:visual perception"/>
    <property type="evidence" value="ECO:0007669"/>
    <property type="project" value="InterPro"/>
</dbReference>
<dbReference type="FunFam" id="1.20.1070.10:FF:000044">
    <property type="entry name" value="Opsin, ultraviolet-sensitive"/>
    <property type="match status" value="1"/>
</dbReference>
<dbReference type="InterPro" id="IPR000276">
    <property type="entry name" value="GPCR_Rhodpsn"/>
</dbReference>
<evidence type="ECO:0000256" key="1">
    <source>
        <dbReference type="ARBA" id="ARBA00004141"/>
    </source>
</evidence>
<evidence type="ECO:0000256" key="7">
    <source>
        <dbReference type="ARBA" id="ARBA00022991"/>
    </source>
</evidence>
<evidence type="ECO:0000256" key="5">
    <source>
        <dbReference type="ARBA" id="ARBA00022925"/>
    </source>
</evidence>
<evidence type="ECO:0000256" key="6">
    <source>
        <dbReference type="ARBA" id="ARBA00022989"/>
    </source>
</evidence>
<evidence type="ECO:0000256" key="13">
    <source>
        <dbReference type="ARBA" id="ARBA00023224"/>
    </source>
</evidence>
<evidence type="ECO:0000313" key="18">
    <source>
        <dbReference type="EMBL" id="DAC80522.1"/>
    </source>
</evidence>
<name>A0A5K8CI78_SCHMD</name>
<evidence type="ECO:0000256" key="11">
    <source>
        <dbReference type="ARBA" id="ARBA00023157"/>
    </source>
</evidence>
<feature type="transmembrane region" description="Helical" evidence="15">
    <location>
        <begin position="283"/>
        <end position="306"/>
    </location>
</feature>
<evidence type="ECO:0000256" key="4">
    <source>
        <dbReference type="ARBA" id="ARBA00022692"/>
    </source>
</evidence>
<dbReference type="PROSITE" id="PS00237">
    <property type="entry name" value="G_PROTEIN_RECEP_F1_1"/>
    <property type="match status" value="1"/>
</dbReference>
<dbReference type="PANTHER" id="PTHR24240">
    <property type="entry name" value="OPSIN"/>
    <property type="match status" value="1"/>
</dbReference>
<evidence type="ECO:0000256" key="14">
    <source>
        <dbReference type="ARBA" id="ARBA00023288"/>
    </source>
</evidence>
<dbReference type="GO" id="GO:0004930">
    <property type="term" value="F:G protein-coupled receptor activity"/>
    <property type="evidence" value="ECO:0007669"/>
    <property type="project" value="UniProtKB-KW"/>
</dbReference>
<dbReference type="Gene3D" id="1.20.1070.10">
    <property type="entry name" value="Rhodopsin 7-helix transmembrane proteins"/>
    <property type="match status" value="1"/>
</dbReference>
<dbReference type="PRINTS" id="PR00237">
    <property type="entry name" value="GPCRRHODOPSN"/>
</dbReference>
<evidence type="ECO:0000256" key="12">
    <source>
        <dbReference type="ARBA" id="ARBA00023170"/>
    </source>
</evidence>
<evidence type="ECO:0000259" key="17">
    <source>
        <dbReference type="PROSITE" id="PS50262"/>
    </source>
</evidence>
<dbReference type="GO" id="GO:0007602">
    <property type="term" value="P:phototransduction"/>
    <property type="evidence" value="ECO:0007669"/>
    <property type="project" value="UniProtKB-KW"/>
</dbReference>
<dbReference type="InterPro" id="IPR017452">
    <property type="entry name" value="GPCR_Rhodpsn_7TM"/>
</dbReference>
<dbReference type="CDD" id="cd15337">
    <property type="entry name" value="7tmA_Opsin_Gq_invertebrates"/>
    <property type="match status" value="1"/>
</dbReference>
<evidence type="ECO:0000256" key="9">
    <source>
        <dbReference type="ARBA" id="ARBA00023136"/>
    </source>
</evidence>
<dbReference type="EMBL" id="BK011054">
    <property type="protein sequence ID" value="DAC80522.1"/>
    <property type="molecule type" value="mRNA"/>
</dbReference>
<dbReference type="AlphaFoldDB" id="A0A5K8CI78"/>
<organism evidence="18">
    <name type="scientific">Schmidtea mediterranea</name>
    <name type="common">Freshwater planarian flatworm</name>
    <dbReference type="NCBI Taxonomy" id="79327"/>
    <lineage>
        <taxon>Eukaryota</taxon>
        <taxon>Metazoa</taxon>
        <taxon>Spiralia</taxon>
        <taxon>Lophotrochozoa</taxon>
        <taxon>Platyhelminthes</taxon>
        <taxon>Rhabditophora</taxon>
        <taxon>Seriata</taxon>
        <taxon>Tricladida</taxon>
        <taxon>Continenticola</taxon>
        <taxon>Geoplanoidea</taxon>
        <taxon>Dugesiidae</taxon>
        <taxon>Schmidtea</taxon>
    </lineage>
</organism>
<keyword evidence="2 15" id="KW-0600">Photoreceptor protein</keyword>
<feature type="compositionally biased region" description="Polar residues" evidence="16">
    <location>
        <begin position="368"/>
        <end position="379"/>
    </location>
</feature>
<keyword evidence="8 15" id="KW-0297">G-protein coupled receptor</keyword>
<keyword evidence="11" id="KW-1015">Disulfide bond</keyword>
<dbReference type="PROSITE" id="PS00238">
    <property type="entry name" value="OPSIN"/>
    <property type="match status" value="1"/>
</dbReference>
<evidence type="ECO:0000256" key="2">
    <source>
        <dbReference type="ARBA" id="ARBA00022543"/>
    </source>
</evidence>
<keyword evidence="14" id="KW-0449">Lipoprotein</keyword>
<evidence type="ECO:0000256" key="15">
    <source>
        <dbReference type="RuleBase" id="RU004951"/>
    </source>
</evidence>
<dbReference type="GO" id="GO:0016020">
    <property type="term" value="C:membrane"/>
    <property type="evidence" value="ECO:0007669"/>
    <property type="project" value="UniProtKB-SubCell"/>
</dbReference>
<feature type="compositionally biased region" description="Polar residues" evidence="16">
    <location>
        <begin position="399"/>
        <end position="411"/>
    </location>
</feature>
<feature type="region of interest" description="Disordered" evidence="16">
    <location>
        <begin position="362"/>
        <end position="420"/>
    </location>
</feature>
<feature type="transmembrane region" description="Helical" evidence="15">
    <location>
        <begin position="218"/>
        <end position="241"/>
    </location>
</feature>
<comment type="subcellular location">
    <subcellularLocation>
        <location evidence="1 15">Membrane</location>
        <topology evidence="1 15">Multi-pass membrane protein</topology>
    </subcellularLocation>
</comment>
<evidence type="ECO:0000256" key="3">
    <source>
        <dbReference type="ARBA" id="ARBA00022606"/>
    </source>
</evidence>